<evidence type="ECO:0000313" key="4">
    <source>
        <dbReference type="Proteomes" id="UP000000466"/>
    </source>
</evidence>
<sequence length="360" mass="39938">MIIGHFIETEHPGGAEQVLLDICERLPEKGCTPVLFHFSHPWLASECEKRGISQVPIPFPKLFKKSYLLPIFAVRMAKLLKFHKVDVLHSHLFGPIVGGSLAAKLAGIRHIGTLHDTYMIEEKPSRIQQIKLASVLGSQLVAVSRSMQDFYISRLNRGKRAVGCIYNGIDLQEFEPTPAKRRTLKFICVGRLVPLKQVEKVAETFIQLARDYDVSLTIIGGGDTAIKQRLEKLQHANPQLNIELAGQQSNVSKWLTESDIFVQYSTTEGLSRSIIEATAAGLPCIVSNVGGNSEIVENGINGFLVDPDNSDELINAMKKLCNSPELRNRFSVASRQIAKERFSAPSTQAQYQSLYGISND</sequence>
<organism evidence="3 4">
    <name type="scientific">Simiduia agarivorans (strain DSM 21679 / JCM 13881 / BCRC 17597 / SA1)</name>
    <dbReference type="NCBI Taxonomy" id="1117647"/>
    <lineage>
        <taxon>Bacteria</taxon>
        <taxon>Pseudomonadati</taxon>
        <taxon>Pseudomonadota</taxon>
        <taxon>Gammaproteobacteria</taxon>
        <taxon>Cellvibrionales</taxon>
        <taxon>Cellvibrionaceae</taxon>
        <taxon>Simiduia</taxon>
    </lineage>
</organism>
<dbReference type="SUPFAM" id="SSF53756">
    <property type="entry name" value="UDP-Glycosyltransferase/glycogen phosphorylase"/>
    <property type="match status" value="1"/>
</dbReference>
<dbReference type="eggNOG" id="COG0438">
    <property type="taxonomic scope" value="Bacteria"/>
</dbReference>
<dbReference type="AlphaFoldDB" id="K4KL36"/>
<keyword evidence="4" id="KW-1185">Reference proteome</keyword>
<gene>
    <name evidence="3" type="ordered locus">M5M_08780</name>
</gene>
<feature type="domain" description="Glycosyltransferase subfamily 4-like N-terminal" evidence="2">
    <location>
        <begin position="12"/>
        <end position="172"/>
    </location>
</feature>
<dbReference type="Gene3D" id="3.40.50.2000">
    <property type="entry name" value="Glycogen Phosphorylase B"/>
    <property type="match status" value="2"/>
</dbReference>
<proteinExistence type="predicted"/>
<reference evidence="3 4" key="1">
    <citation type="journal article" date="2013" name="Genome Announc.">
        <title>Complete genome sequence of Simiduia agarivorans SA1(T), a marine bacterium able to degrade a variety of polysaccharides.</title>
        <authorList>
            <person name="Lin S.Y."/>
            <person name="Shieh W.Y."/>
            <person name="Chen J.S."/>
            <person name="Tang S.L."/>
        </authorList>
    </citation>
    <scope>NUCLEOTIDE SEQUENCE [LARGE SCALE GENOMIC DNA]</scope>
    <source>
        <strain evidence="4">DSM 21679 / JCM 13881 / BCRC 17597 / SA1</strain>
    </source>
</reference>
<dbReference type="GO" id="GO:0016757">
    <property type="term" value="F:glycosyltransferase activity"/>
    <property type="evidence" value="ECO:0007669"/>
    <property type="project" value="InterPro"/>
</dbReference>
<evidence type="ECO:0000259" key="1">
    <source>
        <dbReference type="Pfam" id="PF00534"/>
    </source>
</evidence>
<dbReference type="InterPro" id="IPR001296">
    <property type="entry name" value="Glyco_trans_1"/>
</dbReference>
<name>K4KL36_SIMAS</name>
<dbReference type="EMBL" id="CP003746">
    <property type="protein sequence ID" value="AFU98945.2"/>
    <property type="molecule type" value="Genomic_DNA"/>
</dbReference>
<feature type="domain" description="Glycosyl transferase family 1" evidence="1">
    <location>
        <begin position="177"/>
        <end position="335"/>
    </location>
</feature>
<dbReference type="OrthoDB" id="9055506at2"/>
<dbReference type="STRING" id="1117647.M5M_08780"/>
<dbReference type="Proteomes" id="UP000000466">
    <property type="component" value="Chromosome"/>
</dbReference>
<dbReference type="KEGG" id="saga:M5M_08780"/>
<dbReference type="GO" id="GO:1901135">
    <property type="term" value="P:carbohydrate derivative metabolic process"/>
    <property type="evidence" value="ECO:0007669"/>
    <property type="project" value="UniProtKB-ARBA"/>
</dbReference>
<accession>K4KL36</accession>
<evidence type="ECO:0000259" key="2">
    <source>
        <dbReference type="Pfam" id="PF13439"/>
    </source>
</evidence>
<dbReference type="RefSeq" id="WP_016389312.1">
    <property type="nucleotide sequence ID" value="NC_018868.3"/>
</dbReference>
<dbReference type="Pfam" id="PF13439">
    <property type="entry name" value="Glyco_transf_4"/>
    <property type="match status" value="1"/>
</dbReference>
<dbReference type="PANTHER" id="PTHR12526">
    <property type="entry name" value="GLYCOSYLTRANSFERASE"/>
    <property type="match status" value="1"/>
</dbReference>
<protein>
    <submittedName>
        <fullName evidence="3">Glycosyltransferase-like protein</fullName>
    </submittedName>
</protein>
<dbReference type="Pfam" id="PF00534">
    <property type="entry name" value="Glycos_transf_1"/>
    <property type="match status" value="1"/>
</dbReference>
<dbReference type="InterPro" id="IPR028098">
    <property type="entry name" value="Glyco_trans_4-like_N"/>
</dbReference>
<evidence type="ECO:0000313" key="3">
    <source>
        <dbReference type="EMBL" id="AFU98945.2"/>
    </source>
</evidence>
<dbReference type="HOGENOM" id="CLU_009583_0_4_6"/>
<dbReference type="CDD" id="cd03801">
    <property type="entry name" value="GT4_PimA-like"/>
    <property type="match status" value="1"/>
</dbReference>